<keyword evidence="1" id="KW-0812">Transmembrane</keyword>
<dbReference type="EMBL" id="CP081864">
    <property type="protein sequence ID" value="QZN96586.1"/>
    <property type="molecule type" value="Genomic_DNA"/>
</dbReference>
<keyword evidence="1" id="KW-0472">Membrane</keyword>
<dbReference type="RefSeq" id="WP_222159613.1">
    <property type="nucleotide sequence ID" value="NZ_CP081864.1"/>
</dbReference>
<keyword evidence="3" id="KW-1185">Reference proteome</keyword>
<organism evidence="2 3">
    <name type="scientific">Symbiopectobacterium purcellii</name>
    <dbReference type="NCBI Taxonomy" id="2871826"/>
    <lineage>
        <taxon>Bacteria</taxon>
        <taxon>Pseudomonadati</taxon>
        <taxon>Pseudomonadota</taxon>
        <taxon>Gammaproteobacteria</taxon>
        <taxon>Enterobacterales</taxon>
        <taxon>Enterobacteriaceae</taxon>
    </lineage>
</organism>
<protein>
    <submittedName>
        <fullName evidence="2">Uncharacterized protein</fullName>
    </submittedName>
</protein>
<accession>A0ABX9AQF0</accession>
<evidence type="ECO:0000256" key="1">
    <source>
        <dbReference type="SAM" id="Phobius"/>
    </source>
</evidence>
<name>A0ABX9AQF0_9ENTR</name>
<feature type="transmembrane region" description="Helical" evidence="1">
    <location>
        <begin position="16"/>
        <end position="35"/>
    </location>
</feature>
<sequence>MINLTGQEESALDNYFPWRVFLHILLFLMALMTPLEGGSKDINSPIVSAPPKAEKILARQFVVYAEKPGEYQVDILFSAGEEINNIVDFNERFTKEREVHRKALYDLEGRILVFDLQENVLAQEIFIPTQEKTKTFSSLYIIDEDELGELYPIVNIPHPGRYLIRPEIVSHYPGFTDYTLYFVRLRYK</sequence>
<proteinExistence type="predicted"/>
<evidence type="ECO:0000313" key="2">
    <source>
        <dbReference type="EMBL" id="QZN96586.1"/>
    </source>
</evidence>
<reference evidence="2 3" key="1">
    <citation type="submission" date="2021-08" db="EMBL/GenBank/DDBJ databases">
        <title>Culture and genomic analysis of Symbiopectobacterium purcellii sp. nov. gen. nov., isolated from the leafhopper Empoasca decipiens.</title>
        <authorList>
            <person name="Nadal-Jimenez P."/>
            <person name="Siozios S."/>
            <person name="Halliday N."/>
            <person name="Camara M."/>
            <person name="Hurst G.D.D."/>
        </authorList>
    </citation>
    <scope>NUCLEOTIDE SEQUENCE [LARGE SCALE GENOMIC DNA]</scope>
    <source>
        <strain evidence="2 3">SyEd1</strain>
    </source>
</reference>
<dbReference type="Proteomes" id="UP000825886">
    <property type="component" value="Chromosome"/>
</dbReference>
<gene>
    <name evidence="2" type="ORF">K6K13_03850</name>
</gene>
<keyword evidence="1" id="KW-1133">Transmembrane helix</keyword>
<evidence type="ECO:0000313" key="3">
    <source>
        <dbReference type="Proteomes" id="UP000825886"/>
    </source>
</evidence>